<dbReference type="SUPFAM" id="SSF103473">
    <property type="entry name" value="MFS general substrate transporter"/>
    <property type="match status" value="1"/>
</dbReference>
<keyword evidence="3 7" id="KW-0812">Transmembrane</keyword>
<keyword evidence="2" id="KW-0813">Transport</keyword>
<proteinExistence type="predicted"/>
<feature type="transmembrane region" description="Helical" evidence="7">
    <location>
        <begin position="68"/>
        <end position="88"/>
    </location>
</feature>
<dbReference type="Gene3D" id="1.20.1250.20">
    <property type="entry name" value="MFS general substrate transporter like domains"/>
    <property type="match status" value="2"/>
</dbReference>
<feature type="transmembrane region" description="Helical" evidence="7">
    <location>
        <begin position="362"/>
        <end position="381"/>
    </location>
</feature>
<dbReference type="Pfam" id="PF07690">
    <property type="entry name" value="MFS_1"/>
    <property type="match status" value="1"/>
</dbReference>
<keyword evidence="4 7" id="KW-1133">Transmembrane helix</keyword>
<sequence length="511" mass="56325">MTATPNSDFFPQEKESLKEKKQPNVQKSKKLSSDAYHHDVVHQDEEAMSAPLRALEIERKKVLRKMDLHILPFVSVLYLLSFLDRANIGNAKIAGMAHDLHLDGLKYNTIAAVFFIPYALAEVPSNICLKLFRPSRWIPSIMVAWGLVMTLMCLCKTFQGLIVARVFLGLTEAGLFPGITFYLSLWYRKQDAAQRLAIFFSAATIAGAFGGLLAYGIENMEGIGGLYGWQWIFCLEGMATVVFASLSYFFMHDYPGTATFLTDADRKIVVDMLAEDRHGLATEFSMAYVWQAMTDRKTYLQVGIYMCLLIPVYAISLFTPTIVNEMGFTAAISQLLTVPPFVCGCILTLVFGILSDRKNLRGPFVIAGATISMIGYIILISQKSLGGSYVGAILAATGVYPCVPVTLAWAGSNAGGDMRRGVALAMVIGMGNLGGICSSFIYIKPPRFFLGHGVIIGCLTCVIILCLTAMRDYKRHNAINVARCKAEGIDESRANEFKKLGNESPLFRYTI</sequence>
<reference evidence="9 10" key="1">
    <citation type="journal article" date="2020" name="ISME J.">
        <title>Uncovering the hidden diversity of litter-decomposition mechanisms in mushroom-forming fungi.</title>
        <authorList>
            <person name="Floudas D."/>
            <person name="Bentzer J."/>
            <person name="Ahren D."/>
            <person name="Johansson T."/>
            <person name="Persson P."/>
            <person name="Tunlid A."/>
        </authorList>
    </citation>
    <scope>NUCLEOTIDE SEQUENCE [LARGE SCALE GENOMIC DNA]</scope>
    <source>
        <strain evidence="9 10">CBS 175.51</strain>
    </source>
</reference>
<evidence type="ECO:0000256" key="6">
    <source>
        <dbReference type="SAM" id="MobiDB-lite"/>
    </source>
</evidence>
<keyword evidence="10" id="KW-1185">Reference proteome</keyword>
<comment type="subcellular location">
    <subcellularLocation>
        <location evidence="1">Membrane</location>
        <topology evidence="1">Multi-pass membrane protein</topology>
    </subcellularLocation>
</comment>
<organism evidence="9 10">
    <name type="scientific">Ephemerocybe angulata</name>
    <dbReference type="NCBI Taxonomy" id="980116"/>
    <lineage>
        <taxon>Eukaryota</taxon>
        <taxon>Fungi</taxon>
        <taxon>Dikarya</taxon>
        <taxon>Basidiomycota</taxon>
        <taxon>Agaricomycotina</taxon>
        <taxon>Agaricomycetes</taxon>
        <taxon>Agaricomycetidae</taxon>
        <taxon>Agaricales</taxon>
        <taxon>Agaricineae</taxon>
        <taxon>Psathyrellaceae</taxon>
        <taxon>Ephemerocybe</taxon>
    </lineage>
</organism>
<feature type="transmembrane region" description="Helical" evidence="7">
    <location>
        <begin position="387"/>
        <end position="410"/>
    </location>
</feature>
<feature type="transmembrane region" description="Helical" evidence="7">
    <location>
        <begin position="108"/>
        <end position="129"/>
    </location>
</feature>
<evidence type="ECO:0000256" key="7">
    <source>
        <dbReference type="SAM" id="Phobius"/>
    </source>
</evidence>
<dbReference type="PROSITE" id="PS50850">
    <property type="entry name" value="MFS"/>
    <property type="match status" value="1"/>
</dbReference>
<feature type="compositionally biased region" description="Basic and acidic residues" evidence="6">
    <location>
        <begin position="11"/>
        <end position="22"/>
    </location>
</feature>
<evidence type="ECO:0000259" key="8">
    <source>
        <dbReference type="PROSITE" id="PS50850"/>
    </source>
</evidence>
<dbReference type="InterPro" id="IPR011701">
    <property type="entry name" value="MFS"/>
</dbReference>
<accession>A0A8H5C4T7</accession>
<dbReference type="PANTHER" id="PTHR43791">
    <property type="entry name" value="PERMEASE-RELATED"/>
    <property type="match status" value="1"/>
</dbReference>
<feature type="region of interest" description="Disordered" evidence="6">
    <location>
        <begin position="1"/>
        <end position="34"/>
    </location>
</feature>
<dbReference type="FunFam" id="1.20.1250.20:FF:000034">
    <property type="entry name" value="MFS general substrate transporter"/>
    <property type="match status" value="1"/>
</dbReference>
<evidence type="ECO:0000313" key="9">
    <source>
        <dbReference type="EMBL" id="KAF5335195.1"/>
    </source>
</evidence>
<evidence type="ECO:0000256" key="2">
    <source>
        <dbReference type="ARBA" id="ARBA00022448"/>
    </source>
</evidence>
<feature type="transmembrane region" description="Helical" evidence="7">
    <location>
        <begin position="197"/>
        <end position="217"/>
    </location>
</feature>
<keyword evidence="5 7" id="KW-0472">Membrane</keyword>
<feature type="transmembrane region" description="Helical" evidence="7">
    <location>
        <begin position="302"/>
        <end position="323"/>
    </location>
</feature>
<feature type="transmembrane region" description="Helical" evidence="7">
    <location>
        <begin position="141"/>
        <end position="161"/>
    </location>
</feature>
<evidence type="ECO:0000313" key="10">
    <source>
        <dbReference type="Proteomes" id="UP000541558"/>
    </source>
</evidence>
<evidence type="ECO:0000256" key="3">
    <source>
        <dbReference type="ARBA" id="ARBA00022692"/>
    </source>
</evidence>
<dbReference type="Proteomes" id="UP000541558">
    <property type="component" value="Unassembled WGS sequence"/>
</dbReference>
<dbReference type="OrthoDB" id="2962993at2759"/>
<name>A0A8H5C4T7_9AGAR</name>
<dbReference type="GO" id="GO:0016020">
    <property type="term" value="C:membrane"/>
    <property type="evidence" value="ECO:0007669"/>
    <property type="project" value="UniProtKB-SubCell"/>
</dbReference>
<dbReference type="EMBL" id="JAACJK010000064">
    <property type="protein sequence ID" value="KAF5335195.1"/>
    <property type="molecule type" value="Genomic_DNA"/>
</dbReference>
<dbReference type="GO" id="GO:0022857">
    <property type="term" value="F:transmembrane transporter activity"/>
    <property type="evidence" value="ECO:0007669"/>
    <property type="project" value="InterPro"/>
</dbReference>
<feature type="transmembrane region" description="Helical" evidence="7">
    <location>
        <begin position="229"/>
        <end position="251"/>
    </location>
</feature>
<evidence type="ECO:0000256" key="5">
    <source>
        <dbReference type="ARBA" id="ARBA00023136"/>
    </source>
</evidence>
<dbReference type="InterPro" id="IPR020846">
    <property type="entry name" value="MFS_dom"/>
</dbReference>
<evidence type="ECO:0000256" key="4">
    <source>
        <dbReference type="ARBA" id="ARBA00022989"/>
    </source>
</evidence>
<feature type="transmembrane region" description="Helical" evidence="7">
    <location>
        <begin position="335"/>
        <end position="355"/>
    </location>
</feature>
<dbReference type="InterPro" id="IPR036259">
    <property type="entry name" value="MFS_trans_sf"/>
</dbReference>
<comment type="caution">
    <text evidence="9">The sequence shown here is derived from an EMBL/GenBank/DDBJ whole genome shotgun (WGS) entry which is preliminary data.</text>
</comment>
<protein>
    <recommendedName>
        <fullName evidence="8">Major facilitator superfamily (MFS) profile domain-containing protein</fullName>
    </recommendedName>
</protein>
<feature type="domain" description="Major facilitator superfamily (MFS) profile" evidence="8">
    <location>
        <begin position="70"/>
        <end position="511"/>
    </location>
</feature>
<feature type="transmembrane region" description="Helical" evidence="7">
    <location>
        <begin position="449"/>
        <end position="470"/>
    </location>
</feature>
<gene>
    <name evidence="9" type="ORF">D9611_010913</name>
</gene>
<evidence type="ECO:0000256" key="1">
    <source>
        <dbReference type="ARBA" id="ARBA00004141"/>
    </source>
</evidence>
<dbReference type="FunFam" id="1.20.1250.20:FF:000013">
    <property type="entry name" value="MFS general substrate transporter"/>
    <property type="match status" value="1"/>
</dbReference>
<feature type="transmembrane region" description="Helical" evidence="7">
    <location>
        <begin position="422"/>
        <end position="443"/>
    </location>
</feature>
<feature type="transmembrane region" description="Helical" evidence="7">
    <location>
        <begin position="167"/>
        <end position="185"/>
    </location>
</feature>
<dbReference type="PANTHER" id="PTHR43791:SF19">
    <property type="entry name" value="TRANSPORTER, PUTATIVE (AFU_ORTHOLOGUE AFUA_1G01812)-RELATED"/>
    <property type="match status" value="1"/>
</dbReference>
<dbReference type="AlphaFoldDB" id="A0A8H5C4T7"/>